<dbReference type="InterPro" id="IPR052782">
    <property type="entry name" value="Oocyte-zygote_transition_reg"/>
</dbReference>
<reference evidence="4" key="1">
    <citation type="submission" date="2015-08" db="UniProtKB">
        <authorList>
            <consortium name="WormBaseParasite"/>
        </authorList>
    </citation>
    <scope>IDENTIFICATION</scope>
</reference>
<dbReference type="PANTHER" id="PTHR46163">
    <property type="entry name" value="TYROSINE-PROTEIN PHOSPHATASE-RELATED"/>
    <property type="match status" value="1"/>
</dbReference>
<dbReference type="PRINTS" id="PR00700">
    <property type="entry name" value="PRTYPHPHTASE"/>
</dbReference>
<dbReference type="SUPFAM" id="SSF52799">
    <property type="entry name" value="(Phosphotyrosine protein) phosphatases II"/>
    <property type="match status" value="2"/>
</dbReference>
<accession>A0A0K0E261</accession>
<feature type="domain" description="Tyrosine specific protein phosphatases" evidence="2">
    <location>
        <begin position="510"/>
        <end position="582"/>
    </location>
</feature>
<dbReference type="WBParaSite" id="TCONS_00010532.p1">
    <property type="protein sequence ID" value="TCONS_00010532.p1"/>
    <property type="gene ID" value="XLOC_003771"/>
</dbReference>
<organism evidence="4">
    <name type="scientific">Strongyloides stercoralis</name>
    <name type="common">Threadworm</name>
    <dbReference type="NCBI Taxonomy" id="6248"/>
    <lineage>
        <taxon>Eukaryota</taxon>
        <taxon>Metazoa</taxon>
        <taxon>Ecdysozoa</taxon>
        <taxon>Nematoda</taxon>
        <taxon>Chromadorea</taxon>
        <taxon>Rhabditida</taxon>
        <taxon>Tylenchina</taxon>
        <taxon>Panagrolaimomorpha</taxon>
        <taxon>Strongyloidoidea</taxon>
        <taxon>Strongyloididae</taxon>
        <taxon>Strongyloides</taxon>
    </lineage>
</organism>
<evidence type="ECO:0000313" key="4">
    <source>
        <dbReference type="WBParaSite" id="SSTP_0000358300.1"/>
    </source>
</evidence>
<evidence type="ECO:0000259" key="1">
    <source>
        <dbReference type="PROSITE" id="PS50055"/>
    </source>
</evidence>
<dbReference type="CDD" id="cd00047">
    <property type="entry name" value="PTPc"/>
    <property type="match status" value="1"/>
</dbReference>
<dbReference type="SMART" id="SM00404">
    <property type="entry name" value="PTPc_motif"/>
    <property type="match status" value="2"/>
</dbReference>
<dbReference type="WBParaSite" id="SSTP_0000358300.1">
    <property type="protein sequence ID" value="SSTP_0000358300.1"/>
    <property type="gene ID" value="SSTP_0000358300"/>
</dbReference>
<dbReference type="SMART" id="SM00194">
    <property type="entry name" value="PTPc"/>
    <property type="match status" value="2"/>
</dbReference>
<dbReference type="InterPro" id="IPR000242">
    <property type="entry name" value="PTP_cat"/>
</dbReference>
<dbReference type="InterPro" id="IPR000387">
    <property type="entry name" value="Tyr_Pase_dom"/>
</dbReference>
<dbReference type="InterPro" id="IPR003595">
    <property type="entry name" value="Tyr_Pase_cat"/>
</dbReference>
<dbReference type="WBParaSite" id="TCONS_00005488.p1">
    <property type="protein sequence ID" value="TCONS_00005488.p1"/>
    <property type="gene ID" value="XLOC_003771"/>
</dbReference>
<sequence>MSNQNLEVYAETIQDKKYIPDKLKDEKVSKKIEGGEVVEFNKNSLFDDSLVKCYKNIDKEIKAHYIKDISPVRTYIISDGPTFEKVDYFWELLYHEDVGVVFAILFQEHEINQDTHSKVFYWPQKKQRYGKVTVEFWEDIQSDIPFVMIKTFTMTILNKEPKKLTLFYISNWKEHDIPRSDRHLIKLYKEISQHAGTSNVLVHSSYGSGSRVFMFTYFCCILEAMKENTTIVDPLEIIKQVRSQRYGGNISSIEYAYIIKSLITYFFEYKMLVDITNHRLAFYDEYEDFILKLDGRVSSMDPNLINFLTFVNIIDHGKLKDLCDQSGYIEMPKDIDLRLQCKRFYTIANKKDIAMKKIRYIDVPCYDKSSITIRGKDSSDINSFIHANELVYKYGIENERKIIMCQGPLKETVDDMFDMIYRKKVGIVVVLISKEEMEKGEKCFPYLSTDKNEVSFGTYSLLYKGHEAGLNNFFIEYNYLIMNNTSKIKHTFKLLHYINWSDRSIPYENKSLYGLYKRITELYDNRHIAIHCSNGVGKTGTLALIIYMIDIIQSKSPFDPIKCLAKIRQHRYKAVQTTSQFVFALSILYEHFKKQIDDMDEKAYENFMSIAERIYNSNNNIRRN</sequence>
<proteinExistence type="predicted"/>
<feature type="domain" description="Tyrosine-protein phosphatase" evidence="1">
    <location>
        <begin position="36"/>
        <end position="265"/>
    </location>
</feature>
<evidence type="ECO:0000259" key="2">
    <source>
        <dbReference type="PROSITE" id="PS50056"/>
    </source>
</evidence>
<dbReference type="PROSITE" id="PS50055">
    <property type="entry name" value="TYR_PHOSPHATASE_PTP"/>
    <property type="match status" value="2"/>
</dbReference>
<feature type="domain" description="Tyrosine-protein phosphatase" evidence="1">
    <location>
        <begin position="355"/>
        <end position="591"/>
    </location>
</feature>
<protein>
    <submittedName>
        <fullName evidence="4">Tyrosine-protein phosphatase domain-containing protein</fullName>
    </submittedName>
    <submittedName>
        <fullName evidence="5 6">ZP domain-containing protein</fullName>
    </submittedName>
</protein>
<evidence type="ECO:0000313" key="5">
    <source>
        <dbReference type="WBParaSite" id="TCONS_00005488.p1"/>
    </source>
</evidence>
<dbReference type="PROSITE" id="PS50056">
    <property type="entry name" value="TYR_PHOSPHATASE_2"/>
    <property type="match status" value="1"/>
</dbReference>
<dbReference type="Gene3D" id="3.90.190.10">
    <property type="entry name" value="Protein tyrosine phosphatase superfamily"/>
    <property type="match status" value="2"/>
</dbReference>
<name>A0A0K0E261_STRER</name>
<dbReference type="InterPro" id="IPR029021">
    <property type="entry name" value="Prot-tyrosine_phosphatase-like"/>
</dbReference>
<evidence type="ECO:0000313" key="3">
    <source>
        <dbReference type="Proteomes" id="UP000035681"/>
    </source>
</evidence>
<dbReference type="STRING" id="6248.A0A0K0E261"/>
<keyword evidence="3" id="KW-1185">Reference proteome</keyword>
<dbReference type="Proteomes" id="UP000035681">
    <property type="component" value="Unplaced"/>
</dbReference>
<dbReference type="AlphaFoldDB" id="A0A0K0E261"/>
<dbReference type="GO" id="GO:0004725">
    <property type="term" value="F:protein tyrosine phosphatase activity"/>
    <property type="evidence" value="ECO:0007669"/>
    <property type="project" value="InterPro"/>
</dbReference>
<evidence type="ECO:0000313" key="6">
    <source>
        <dbReference type="WBParaSite" id="TCONS_00010532.p1"/>
    </source>
</evidence>
<dbReference type="Pfam" id="PF00102">
    <property type="entry name" value="Y_phosphatase"/>
    <property type="match status" value="2"/>
</dbReference>